<dbReference type="GO" id="GO:0043683">
    <property type="term" value="P:type IV pilus assembly"/>
    <property type="evidence" value="ECO:0007669"/>
    <property type="project" value="InterPro"/>
</dbReference>
<dbReference type="PANTHER" id="PTHR30093">
    <property type="entry name" value="GENERAL SECRETION PATHWAY PROTEIN G"/>
    <property type="match status" value="1"/>
</dbReference>
<organism evidence="7 8">
    <name type="scientific">Deefgea piscis</name>
    <dbReference type="NCBI Taxonomy" id="2739061"/>
    <lineage>
        <taxon>Bacteria</taxon>
        <taxon>Pseudomonadati</taxon>
        <taxon>Pseudomonadota</taxon>
        <taxon>Betaproteobacteria</taxon>
        <taxon>Neisseriales</taxon>
        <taxon>Chitinibacteraceae</taxon>
        <taxon>Deefgea</taxon>
    </lineage>
</organism>
<dbReference type="RefSeq" id="WP_173531884.1">
    <property type="nucleotide sequence ID" value="NZ_CP054143.1"/>
</dbReference>
<proteinExistence type="predicted"/>
<accession>A0A6M8SMK4</accession>
<evidence type="ECO:0000256" key="4">
    <source>
        <dbReference type="ARBA" id="ARBA00022989"/>
    </source>
</evidence>
<keyword evidence="8" id="KW-1185">Reference proteome</keyword>
<dbReference type="NCBIfam" id="TIGR02532">
    <property type="entry name" value="IV_pilin_GFxxxE"/>
    <property type="match status" value="1"/>
</dbReference>
<dbReference type="Gene3D" id="3.30.700.10">
    <property type="entry name" value="Glycoprotein, Type 4 Pilin"/>
    <property type="match status" value="1"/>
</dbReference>
<dbReference type="GO" id="GO:0016020">
    <property type="term" value="C:membrane"/>
    <property type="evidence" value="ECO:0007669"/>
    <property type="project" value="UniProtKB-SubCell"/>
</dbReference>
<gene>
    <name evidence="7" type="ORF">HQN60_00680</name>
</gene>
<keyword evidence="4 6" id="KW-1133">Transmembrane helix</keyword>
<dbReference type="KEGG" id="dee:HQN60_00680"/>
<keyword evidence="3 6" id="KW-0812">Transmembrane</keyword>
<sequence>MLSYRSRGFTLIELLIVIAIIGILAAIAIPSYSEYIKKSRRTDATVTISKIQQAQEKWRANNSLYTNNFGSTNGLALVSDATSLNMTSENAYYKLTIGTTCAANTDATGTPTGTNYCINAVADSTKQQNSDTNCKTLTMTISNGNTTATPTSCWSK</sequence>
<protein>
    <submittedName>
        <fullName evidence="7">Prepilin-type N-terminal cleavage/methylation domain-containing protein</fullName>
    </submittedName>
</protein>
<dbReference type="Pfam" id="PF07963">
    <property type="entry name" value="N_methyl"/>
    <property type="match status" value="1"/>
</dbReference>
<dbReference type="InterPro" id="IPR045584">
    <property type="entry name" value="Pilin-like"/>
</dbReference>
<evidence type="ECO:0000256" key="5">
    <source>
        <dbReference type="ARBA" id="ARBA00023136"/>
    </source>
</evidence>
<evidence type="ECO:0000256" key="2">
    <source>
        <dbReference type="ARBA" id="ARBA00022481"/>
    </source>
</evidence>
<dbReference type="InterPro" id="IPR000983">
    <property type="entry name" value="Bac_GSPG_pilin"/>
</dbReference>
<reference evidence="7 8" key="1">
    <citation type="submission" date="2020-05" db="EMBL/GenBank/DDBJ databases">
        <title>Complete genome sequence of Deefgea sp. D17.</title>
        <authorList>
            <person name="Bae J.-W."/>
            <person name="Han J.E."/>
        </authorList>
    </citation>
    <scope>NUCLEOTIDE SEQUENCE [LARGE SCALE GENOMIC DNA]</scope>
    <source>
        <strain evidence="7 8">D17</strain>
    </source>
</reference>
<dbReference type="PROSITE" id="PS00409">
    <property type="entry name" value="PROKAR_NTER_METHYL"/>
    <property type="match status" value="1"/>
</dbReference>
<dbReference type="GO" id="GO:0015627">
    <property type="term" value="C:type II protein secretion system complex"/>
    <property type="evidence" value="ECO:0007669"/>
    <property type="project" value="InterPro"/>
</dbReference>
<dbReference type="InterPro" id="IPR031982">
    <property type="entry name" value="PilE-like"/>
</dbReference>
<evidence type="ECO:0000313" key="8">
    <source>
        <dbReference type="Proteomes" id="UP000504844"/>
    </source>
</evidence>
<dbReference type="EMBL" id="CP054143">
    <property type="protein sequence ID" value="QKJ65374.1"/>
    <property type="molecule type" value="Genomic_DNA"/>
</dbReference>
<evidence type="ECO:0000256" key="3">
    <source>
        <dbReference type="ARBA" id="ARBA00022692"/>
    </source>
</evidence>
<dbReference type="PRINTS" id="PR00813">
    <property type="entry name" value="BCTERIALGSPG"/>
</dbReference>
<evidence type="ECO:0000256" key="1">
    <source>
        <dbReference type="ARBA" id="ARBA00004167"/>
    </source>
</evidence>
<dbReference type="AlphaFoldDB" id="A0A6M8SMK4"/>
<dbReference type="GO" id="GO:0015628">
    <property type="term" value="P:protein secretion by the type II secretion system"/>
    <property type="evidence" value="ECO:0007669"/>
    <property type="project" value="InterPro"/>
</dbReference>
<name>A0A6M8SMK4_9NEIS</name>
<keyword evidence="2" id="KW-0488">Methylation</keyword>
<dbReference type="Proteomes" id="UP000504844">
    <property type="component" value="Chromosome"/>
</dbReference>
<dbReference type="SUPFAM" id="SSF54523">
    <property type="entry name" value="Pili subunits"/>
    <property type="match status" value="1"/>
</dbReference>
<dbReference type="InterPro" id="IPR012902">
    <property type="entry name" value="N_methyl_site"/>
</dbReference>
<feature type="transmembrane region" description="Helical" evidence="6">
    <location>
        <begin position="12"/>
        <end position="32"/>
    </location>
</feature>
<comment type="subcellular location">
    <subcellularLocation>
        <location evidence="1">Membrane</location>
        <topology evidence="1">Single-pass membrane protein</topology>
    </subcellularLocation>
</comment>
<evidence type="ECO:0000313" key="7">
    <source>
        <dbReference type="EMBL" id="QKJ65374.1"/>
    </source>
</evidence>
<dbReference type="PANTHER" id="PTHR30093:SF44">
    <property type="entry name" value="TYPE II SECRETION SYSTEM CORE PROTEIN G"/>
    <property type="match status" value="1"/>
</dbReference>
<keyword evidence="5 6" id="KW-0472">Membrane</keyword>
<dbReference type="Pfam" id="PF16732">
    <property type="entry name" value="ComP_DUS"/>
    <property type="match status" value="1"/>
</dbReference>
<evidence type="ECO:0000256" key="6">
    <source>
        <dbReference type="SAM" id="Phobius"/>
    </source>
</evidence>